<dbReference type="PROSITE" id="PS50977">
    <property type="entry name" value="HTH_TETR_2"/>
    <property type="match status" value="1"/>
</dbReference>
<feature type="DNA-binding region" description="H-T-H motif" evidence="2">
    <location>
        <begin position="47"/>
        <end position="66"/>
    </location>
</feature>
<dbReference type="PANTHER" id="PTHR30055">
    <property type="entry name" value="HTH-TYPE TRANSCRIPTIONAL REGULATOR RUTR"/>
    <property type="match status" value="1"/>
</dbReference>
<dbReference type="Gene3D" id="1.10.10.60">
    <property type="entry name" value="Homeodomain-like"/>
    <property type="match status" value="1"/>
</dbReference>
<evidence type="ECO:0000256" key="1">
    <source>
        <dbReference type="ARBA" id="ARBA00023125"/>
    </source>
</evidence>
<feature type="domain" description="HTH tetR-type" evidence="4">
    <location>
        <begin position="24"/>
        <end position="84"/>
    </location>
</feature>
<sequence length="211" mass="22211">MTPSAASGAAGPRRRGRPAGPRSGEARDRILAAARAEFAARGYDSTSVRSIGKAAGVDAALVHHYFGTKEQVFAAAIELSFAPTRELPDALAGGGAGTRGEQVVRFFLRIWEDPDARGPLLAIVRSAVSNETAAGVLRHMVGRTVIARVAGELDAPDAEFRVQLAAAQLVGMVMLRYVLQVEPLASANTETLVRNLAPTVQRYLTDPGVGP</sequence>
<dbReference type="SUPFAM" id="SSF48498">
    <property type="entry name" value="Tetracyclin repressor-like, C-terminal domain"/>
    <property type="match status" value="1"/>
</dbReference>
<feature type="compositionally biased region" description="Low complexity" evidence="3">
    <location>
        <begin position="1"/>
        <end position="11"/>
    </location>
</feature>
<dbReference type="EMBL" id="FNVU01000019">
    <property type="protein sequence ID" value="SEG88195.1"/>
    <property type="molecule type" value="Genomic_DNA"/>
</dbReference>
<evidence type="ECO:0000256" key="2">
    <source>
        <dbReference type="PROSITE-ProRule" id="PRU00335"/>
    </source>
</evidence>
<dbReference type="InterPro" id="IPR009057">
    <property type="entry name" value="Homeodomain-like_sf"/>
</dbReference>
<reference evidence="5 6" key="1">
    <citation type="submission" date="2016-10" db="EMBL/GenBank/DDBJ databases">
        <authorList>
            <person name="de Groot N.N."/>
        </authorList>
    </citation>
    <scope>NUCLEOTIDE SEQUENCE [LARGE SCALE GENOMIC DNA]</scope>
    <source>
        <strain evidence="5 6">CGMCC 4.2023</strain>
    </source>
</reference>
<dbReference type="RefSeq" id="WP_103889466.1">
    <property type="nucleotide sequence ID" value="NZ_FNVU01000019.1"/>
</dbReference>
<dbReference type="Gene3D" id="1.10.357.10">
    <property type="entry name" value="Tetracycline Repressor, domain 2"/>
    <property type="match status" value="1"/>
</dbReference>
<evidence type="ECO:0000256" key="3">
    <source>
        <dbReference type="SAM" id="MobiDB-lite"/>
    </source>
</evidence>
<dbReference type="InterPro" id="IPR036271">
    <property type="entry name" value="Tet_transcr_reg_TetR-rel_C_sf"/>
</dbReference>
<name>A0A1H6DUD5_9ACTN</name>
<dbReference type="InterPro" id="IPR001647">
    <property type="entry name" value="HTH_TetR"/>
</dbReference>
<keyword evidence="1 2" id="KW-0238">DNA-binding</keyword>
<dbReference type="Proteomes" id="UP000236754">
    <property type="component" value="Unassembled WGS sequence"/>
</dbReference>
<dbReference type="Pfam" id="PF00440">
    <property type="entry name" value="TetR_N"/>
    <property type="match status" value="1"/>
</dbReference>
<dbReference type="GO" id="GO:0000976">
    <property type="term" value="F:transcription cis-regulatory region binding"/>
    <property type="evidence" value="ECO:0007669"/>
    <property type="project" value="TreeGrafter"/>
</dbReference>
<evidence type="ECO:0000259" key="4">
    <source>
        <dbReference type="PROSITE" id="PS50977"/>
    </source>
</evidence>
<accession>A0A1H6DUD5</accession>
<keyword evidence="6" id="KW-1185">Reference proteome</keyword>
<proteinExistence type="predicted"/>
<organism evidence="5 6">
    <name type="scientific">Actinacidiphila yanglinensis</name>
    <dbReference type="NCBI Taxonomy" id="310779"/>
    <lineage>
        <taxon>Bacteria</taxon>
        <taxon>Bacillati</taxon>
        <taxon>Actinomycetota</taxon>
        <taxon>Actinomycetes</taxon>
        <taxon>Kitasatosporales</taxon>
        <taxon>Streptomycetaceae</taxon>
        <taxon>Actinacidiphila</taxon>
    </lineage>
</organism>
<dbReference type="PRINTS" id="PR00455">
    <property type="entry name" value="HTHTETR"/>
</dbReference>
<protein>
    <submittedName>
        <fullName evidence="5">Transcriptional regulator, TetR family</fullName>
    </submittedName>
</protein>
<dbReference type="SUPFAM" id="SSF46689">
    <property type="entry name" value="Homeodomain-like"/>
    <property type="match status" value="1"/>
</dbReference>
<dbReference type="InterPro" id="IPR050109">
    <property type="entry name" value="HTH-type_TetR-like_transc_reg"/>
</dbReference>
<dbReference type="OrthoDB" id="3210235at2"/>
<evidence type="ECO:0000313" key="6">
    <source>
        <dbReference type="Proteomes" id="UP000236754"/>
    </source>
</evidence>
<dbReference type="AlphaFoldDB" id="A0A1H6DUD5"/>
<gene>
    <name evidence="5" type="ORF">SAMN05216223_11912</name>
</gene>
<dbReference type="InterPro" id="IPR041678">
    <property type="entry name" value="TetR_C_16"/>
</dbReference>
<dbReference type="GO" id="GO:0003700">
    <property type="term" value="F:DNA-binding transcription factor activity"/>
    <property type="evidence" value="ECO:0007669"/>
    <property type="project" value="TreeGrafter"/>
</dbReference>
<evidence type="ECO:0000313" key="5">
    <source>
        <dbReference type="EMBL" id="SEG88195.1"/>
    </source>
</evidence>
<dbReference type="Pfam" id="PF17920">
    <property type="entry name" value="TetR_C_16"/>
    <property type="match status" value="1"/>
</dbReference>
<dbReference type="PANTHER" id="PTHR30055:SF235">
    <property type="entry name" value="TRANSCRIPTIONAL REGULATORY PROTEIN"/>
    <property type="match status" value="1"/>
</dbReference>
<feature type="region of interest" description="Disordered" evidence="3">
    <location>
        <begin position="1"/>
        <end position="25"/>
    </location>
</feature>